<keyword evidence="6 10" id="KW-0949">S-adenosyl-L-methionine</keyword>
<keyword evidence="4 10" id="KW-0489">Methyltransferase</keyword>
<dbReference type="InterPro" id="IPR007269">
    <property type="entry name" value="ICMT_MeTrfase"/>
</dbReference>
<dbReference type="PANTHER" id="PTHR12714">
    <property type="entry name" value="PROTEIN-S ISOPRENYLCYSTEINE O-METHYLTRANSFERASE"/>
    <property type="match status" value="1"/>
</dbReference>
<dbReference type="GO" id="GO:0032259">
    <property type="term" value="P:methylation"/>
    <property type="evidence" value="ECO:0007669"/>
    <property type="project" value="UniProtKB-KW"/>
</dbReference>
<dbReference type="KEGG" id="bvg:104908812"/>
<protein>
    <recommendedName>
        <fullName evidence="3 10">Protein-S-isoprenylcysteine O-methyltransferase</fullName>
        <ecNumber evidence="3 10">2.1.1.100</ecNumber>
    </recommendedName>
</protein>
<evidence type="ECO:0000313" key="12">
    <source>
        <dbReference type="Proteomes" id="UP000035740"/>
    </source>
</evidence>
<proteinExistence type="inferred from homology"/>
<keyword evidence="7 10" id="KW-0812">Transmembrane</keyword>
<dbReference type="AlphaFoldDB" id="A0A0J8E1X8"/>
<comment type="caution">
    <text evidence="10">Lacks conserved residue(s) required for the propagation of feature annotation.</text>
</comment>
<dbReference type="eggNOG" id="KOG2628">
    <property type="taxonomic scope" value="Eukaryota"/>
</dbReference>
<keyword evidence="8 10" id="KW-1133">Transmembrane helix</keyword>
<dbReference type="Gene3D" id="1.20.120.1630">
    <property type="match status" value="1"/>
</dbReference>
<evidence type="ECO:0000256" key="6">
    <source>
        <dbReference type="ARBA" id="ARBA00022691"/>
    </source>
</evidence>
<comment type="catalytic activity">
    <reaction evidence="10">
        <text>[protein]-C-terminal S-[(2E,6E)-farnesyl]-L-cysteine + S-adenosyl-L-methionine = [protein]-C-terminal S-[(2E,6E)-farnesyl]-L-cysteine methyl ester + S-adenosyl-L-homocysteine</text>
        <dbReference type="Rhea" id="RHEA:21672"/>
        <dbReference type="Rhea" id="RHEA-COMP:12125"/>
        <dbReference type="Rhea" id="RHEA-COMP:12126"/>
        <dbReference type="ChEBI" id="CHEBI:57856"/>
        <dbReference type="ChEBI" id="CHEBI:59789"/>
        <dbReference type="ChEBI" id="CHEBI:90510"/>
        <dbReference type="ChEBI" id="CHEBI:90511"/>
        <dbReference type="EC" id="2.1.1.100"/>
    </reaction>
</comment>
<accession>A0A0J8E1X8</accession>
<comment type="cofactor">
    <cofactor evidence="10">
        <name>Zn(2+)</name>
        <dbReference type="ChEBI" id="CHEBI:29105"/>
    </cofactor>
    <text evidence="10">Divalent metal cations. Probably Zn(2+).</text>
</comment>
<keyword evidence="9 10" id="KW-0472">Membrane</keyword>
<dbReference type="EC" id="2.1.1.100" evidence="3 10"/>
<dbReference type="GO" id="GO:0005789">
    <property type="term" value="C:endoplasmic reticulum membrane"/>
    <property type="evidence" value="ECO:0007669"/>
    <property type="project" value="UniProtKB-SubCell"/>
</dbReference>
<keyword evidence="10" id="KW-0256">Endoplasmic reticulum</keyword>
<dbReference type="OrthoDB" id="422086at2759"/>
<name>A0A0J8E1X8_BETVV</name>
<dbReference type="Gramene" id="KMS97110">
    <property type="protein sequence ID" value="KMS97110"/>
    <property type="gene ID" value="BVRB_7g178920"/>
</dbReference>
<evidence type="ECO:0000256" key="5">
    <source>
        <dbReference type="ARBA" id="ARBA00022679"/>
    </source>
</evidence>
<evidence type="ECO:0000256" key="9">
    <source>
        <dbReference type="ARBA" id="ARBA00023136"/>
    </source>
</evidence>
<sequence length="192" mass="22649">MDTAIRQLPQMFLAICFFHISEYFLAITIHGRRNVTLQSLLISKNYIVAMFFSLLEYLVEYSFFPELKERWWLSNLGLFLVVIGEVIRKMAIVTAGRSFTHLIKIRHEEHHKLVTHGIYRFVRHPGYCGFLIWSVGTQIMLINPISTVAYTLVVWRFFAGRIPYEENYLRRFFGNEYGQYAQRVPSGIPFVK</sequence>
<dbReference type="Proteomes" id="UP000035740">
    <property type="component" value="Unassembled WGS sequence"/>
</dbReference>
<feature type="transmembrane region" description="Helical" evidence="10">
    <location>
        <begin position="12"/>
        <end position="29"/>
    </location>
</feature>
<dbReference type="Pfam" id="PF04140">
    <property type="entry name" value="ICMT"/>
    <property type="match status" value="1"/>
</dbReference>
<dbReference type="GO" id="GO:0004671">
    <property type="term" value="F:protein C-terminal S-isoprenylcysteine carboxyl O-methyltransferase activity"/>
    <property type="evidence" value="ECO:0007669"/>
    <property type="project" value="UniProtKB-EC"/>
</dbReference>
<evidence type="ECO:0000256" key="2">
    <source>
        <dbReference type="ARBA" id="ARBA00009140"/>
    </source>
</evidence>
<feature type="transmembrane region" description="Helical" evidence="10">
    <location>
        <begin position="71"/>
        <end position="87"/>
    </location>
</feature>
<keyword evidence="5" id="KW-0808">Transferase</keyword>
<dbReference type="EMBL" id="KQ090341">
    <property type="protein sequence ID" value="KMS97110.1"/>
    <property type="molecule type" value="Genomic_DNA"/>
</dbReference>
<comment type="subcellular location">
    <subcellularLocation>
        <location evidence="10">Endoplasmic reticulum membrane</location>
        <topology evidence="10">Multi-pass membrane protein</topology>
    </subcellularLocation>
    <subcellularLocation>
        <location evidence="1">Membrane</location>
        <topology evidence="1">Multi-pass membrane protein</topology>
    </subcellularLocation>
</comment>
<evidence type="ECO:0000256" key="8">
    <source>
        <dbReference type="ARBA" id="ARBA00022989"/>
    </source>
</evidence>
<dbReference type="InterPro" id="IPR025770">
    <property type="entry name" value="PPMT_MeTrfase"/>
</dbReference>
<gene>
    <name evidence="11" type="ORF">BVRB_7g178920</name>
</gene>
<dbReference type="OMA" id="IKREEAY"/>
<reference evidence="11 12" key="1">
    <citation type="journal article" date="2014" name="Nature">
        <title>The genome of the recently domesticated crop plant sugar beet (Beta vulgaris).</title>
        <authorList>
            <person name="Dohm J.C."/>
            <person name="Minoche A.E."/>
            <person name="Holtgrawe D."/>
            <person name="Capella-Gutierrez S."/>
            <person name="Zakrzewski F."/>
            <person name="Tafer H."/>
            <person name="Rupp O."/>
            <person name="Sorensen T.R."/>
            <person name="Stracke R."/>
            <person name="Reinhardt R."/>
            <person name="Goesmann A."/>
            <person name="Kraft T."/>
            <person name="Schulz B."/>
            <person name="Stadler P.F."/>
            <person name="Schmidt T."/>
            <person name="Gabaldon T."/>
            <person name="Lehrach H."/>
            <person name="Weisshaar B."/>
            <person name="Himmelbauer H."/>
        </authorList>
    </citation>
    <scope>NUCLEOTIDE SEQUENCE [LARGE SCALE GENOMIC DNA]</scope>
    <source>
        <tissue evidence="11">Taproot</tissue>
    </source>
</reference>
<organism evidence="11 12">
    <name type="scientific">Beta vulgaris subsp. vulgaris</name>
    <name type="common">Beet</name>
    <dbReference type="NCBI Taxonomy" id="3555"/>
    <lineage>
        <taxon>Eukaryota</taxon>
        <taxon>Viridiplantae</taxon>
        <taxon>Streptophyta</taxon>
        <taxon>Embryophyta</taxon>
        <taxon>Tracheophyta</taxon>
        <taxon>Spermatophyta</taxon>
        <taxon>Magnoliopsida</taxon>
        <taxon>eudicotyledons</taxon>
        <taxon>Gunneridae</taxon>
        <taxon>Pentapetalae</taxon>
        <taxon>Caryophyllales</taxon>
        <taxon>Chenopodiaceae</taxon>
        <taxon>Betoideae</taxon>
        <taxon>Beta</taxon>
    </lineage>
</organism>
<keyword evidence="12" id="KW-1185">Reference proteome</keyword>
<evidence type="ECO:0000256" key="10">
    <source>
        <dbReference type="RuleBase" id="RU362022"/>
    </source>
</evidence>
<comment type="similarity">
    <text evidence="2 10">Belongs to the class VI-like SAM-binding methyltransferase superfamily. Isoprenylcysteine carboxyl methyltransferase family.</text>
</comment>
<evidence type="ECO:0000256" key="4">
    <source>
        <dbReference type="ARBA" id="ARBA00022603"/>
    </source>
</evidence>
<dbReference type="PANTHER" id="PTHR12714:SF9">
    <property type="entry name" value="PROTEIN-S-ISOPRENYLCYSTEINE O-METHYLTRANSFERASE"/>
    <property type="match status" value="1"/>
</dbReference>
<evidence type="ECO:0000256" key="3">
    <source>
        <dbReference type="ARBA" id="ARBA00012151"/>
    </source>
</evidence>
<evidence type="ECO:0000256" key="7">
    <source>
        <dbReference type="ARBA" id="ARBA00022692"/>
    </source>
</evidence>
<dbReference type="PROSITE" id="PS51564">
    <property type="entry name" value="SAM_ICMT"/>
    <property type="match status" value="1"/>
</dbReference>
<evidence type="ECO:0000256" key="1">
    <source>
        <dbReference type="ARBA" id="ARBA00004141"/>
    </source>
</evidence>
<feature type="transmembrane region" description="Helical" evidence="10">
    <location>
        <begin position="41"/>
        <end position="59"/>
    </location>
</feature>
<evidence type="ECO:0000313" key="11">
    <source>
        <dbReference type="EMBL" id="KMS97110.1"/>
    </source>
</evidence>